<reference evidence="1 2" key="1">
    <citation type="submission" date="2020-07" db="EMBL/GenBank/DDBJ databases">
        <title>Genomic Encyclopedia of Type Strains, Phase IV (KMG-IV): sequencing the most valuable type-strain genomes for metagenomic binning, comparative biology and taxonomic classification.</title>
        <authorList>
            <person name="Goeker M."/>
        </authorList>
    </citation>
    <scope>NUCLEOTIDE SEQUENCE [LARGE SCALE GENOMIC DNA]</scope>
    <source>
        <strain evidence="1 2">DSM 29043</strain>
    </source>
</reference>
<dbReference type="Proteomes" id="UP000522081">
    <property type="component" value="Unassembled WGS sequence"/>
</dbReference>
<gene>
    <name evidence="1" type="ORF">FHS75_003127</name>
</gene>
<organism evidence="1 2">
    <name type="scientific">Novosphingobium marinum</name>
    <dbReference type="NCBI Taxonomy" id="1514948"/>
    <lineage>
        <taxon>Bacteria</taxon>
        <taxon>Pseudomonadati</taxon>
        <taxon>Pseudomonadota</taxon>
        <taxon>Alphaproteobacteria</taxon>
        <taxon>Sphingomonadales</taxon>
        <taxon>Sphingomonadaceae</taxon>
        <taxon>Novosphingobium</taxon>
    </lineage>
</organism>
<accession>A0A7Y9XY53</accession>
<evidence type="ECO:0000313" key="2">
    <source>
        <dbReference type="Proteomes" id="UP000522081"/>
    </source>
</evidence>
<dbReference type="EMBL" id="JACBZF010000007">
    <property type="protein sequence ID" value="NYH96776.1"/>
    <property type="molecule type" value="Genomic_DNA"/>
</dbReference>
<dbReference type="AlphaFoldDB" id="A0A7Y9XY53"/>
<name>A0A7Y9XY53_9SPHN</name>
<sequence>MSTAIFALALFGCADDGTYCERLAFEADTYRTEASCRAAQMDALDSDAARGAQYPSVIAKCMDANSLARLGSGPVNLAKPTPALARGKSRANGV</sequence>
<keyword evidence="2" id="KW-1185">Reference proteome</keyword>
<comment type="caution">
    <text evidence="1">The sequence shown here is derived from an EMBL/GenBank/DDBJ whole genome shotgun (WGS) entry which is preliminary data.</text>
</comment>
<proteinExistence type="predicted"/>
<protein>
    <submittedName>
        <fullName evidence="1">Uncharacterized protein</fullName>
    </submittedName>
</protein>
<evidence type="ECO:0000313" key="1">
    <source>
        <dbReference type="EMBL" id="NYH96776.1"/>
    </source>
</evidence>
<dbReference type="RefSeq" id="WP_218845298.1">
    <property type="nucleotide sequence ID" value="NZ_BMGF01000008.1"/>
</dbReference>